<dbReference type="RefSeq" id="WP_018664365.1">
    <property type="nucleotide sequence ID" value="NZ_HF952022.1"/>
</dbReference>
<keyword evidence="4 6" id="KW-1133">Transmembrane helix</keyword>
<dbReference type="GO" id="GO:0036376">
    <property type="term" value="P:sodium ion export across plasma membrane"/>
    <property type="evidence" value="ECO:0007669"/>
    <property type="project" value="InterPro"/>
</dbReference>
<evidence type="ECO:0000313" key="7">
    <source>
        <dbReference type="EMBL" id="CDF59102.1"/>
    </source>
</evidence>
<protein>
    <submittedName>
        <fullName evidence="7">Sodium pump decarboxylase, gamma subunit</fullName>
    </submittedName>
</protein>
<dbReference type="AlphaFoldDB" id="R7RSE8"/>
<dbReference type="GO" id="GO:0015081">
    <property type="term" value="F:sodium ion transmembrane transporter activity"/>
    <property type="evidence" value="ECO:0007669"/>
    <property type="project" value="InterPro"/>
</dbReference>
<proteinExistence type="predicted"/>
<keyword evidence="2" id="KW-1003">Cell membrane</keyword>
<dbReference type="Pfam" id="PF04277">
    <property type="entry name" value="OAD_gamma"/>
    <property type="match status" value="1"/>
</dbReference>
<gene>
    <name evidence="7" type="ORF">TCEL_02170</name>
</gene>
<dbReference type="HOGENOM" id="CLU_2060321_0_0_9"/>
<comment type="caution">
    <text evidence="7">The sequence shown here is derived from an EMBL/GenBank/DDBJ whole genome shotgun (WGS) entry which is preliminary data.</text>
</comment>
<accession>R7RSE8</accession>
<dbReference type="OrthoDB" id="9996712at2"/>
<sequence length="119" mass="13158">MLSLGDKLLLGVNTTIISMTIVFIVLIFLGLIIKLISKVVEKMNYNHQKIESNMVDKNSKAVKMDKQELLQTTGSVSGQINLKGEVSDDEIAAVLAVVAHELKRPLEQVKINSIKLINE</sequence>
<keyword evidence="5 6" id="KW-0472">Membrane</keyword>
<organism evidence="7 8">
    <name type="scientific">Thermobrachium celere DSM 8682</name>
    <dbReference type="NCBI Taxonomy" id="941824"/>
    <lineage>
        <taxon>Bacteria</taxon>
        <taxon>Bacillati</taxon>
        <taxon>Bacillota</taxon>
        <taxon>Clostridia</taxon>
        <taxon>Eubacteriales</taxon>
        <taxon>Clostridiaceae</taxon>
        <taxon>Thermobrachium</taxon>
    </lineage>
</organism>
<evidence type="ECO:0000256" key="6">
    <source>
        <dbReference type="SAM" id="Phobius"/>
    </source>
</evidence>
<evidence type="ECO:0000313" key="8">
    <source>
        <dbReference type="Proteomes" id="UP000014923"/>
    </source>
</evidence>
<feature type="transmembrane region" description="Helical" evidence="6">
    <location>
        <begin position="12"/>
        <end position="33"/>
    </location>
</feature>
<reference evidence="7" key="1">
    <citation type="submission" date="2013-03" db="EMBL/GenBank/DDBJ databases">
        <title>Draft genome sequence of the hydrogen-ethanol-producing anaerobic alkalithermophilic Caloramator celere.</title>
        <authorList>
            <person name="Ciranna A."/>
            <person name="Larjo A."/>
            <person name="Kivisto A."/>
            <person name="Santala V."/>
            <person name="Roos C."/>
            <person name="Karp M."/>
        </authorList>
    </citation>
    <scope>NUCLEOTIDE SEQUENCE [LARGE SCALE GENOMIC DNA]</scope>
    <source>
        <strain evidence="7">DSM 8682</strain>
    </source>
</reference>
<evidence type="ECO:0000256" key="4">
    <source>
        <dbReference type="ARBA" id="ARBA00022989"/>
    </source>
</evidence>
<keyword evidence="8" id="KW-1185">Reference proteome</keyword>
<dbReference type="eggNOG" id="ENOG5033H7T">
    <property type="taxonomic scope" value="Bacteria"/>
</dbReference>
<dbReference type="GO" id="GO:0005886">
    <property type="term" value="C:plasma membrane"/>
    <property type="evidence" value="ECO:0007669"/>
    <property type="project" value="UniProtKB-SubCell"/>
</dbReference>
<name>R7RSE8_9CLOT</name>
<keyword evidence="3 6" id="KW-0812">Transmembrane</keyword>
<evidence type="ECO:0000256" key="3">
    <source>
        <dbReference type="ARBA" id="ARBA00022692"/>
    </source>
</evidence>
<evidence type="ECO:0000256" key="5">
    <source>
        <dbReference type="ARBA" id="ARBA00023136"/>
    </source>
</evidence>
<evidence type="ECO:0000256" key="2">
    <source>
        <dbReference type="ARBA" id="ARBA00022475"/>
    </source>
</evidence>
<dbReference type="EMBL" id="CAVN010000111">
    <property type="protein sequence ID" value="CDF59102.1"/>
    <property type="molecule type" value="Genomic_DNA"/>
</dbReference>
<dbReference type="Proteomes" id="UP000014923">
    <property type="component" value="Unassembled WGS sequence"/>
</dbReference>
<comment type="subcellular location">
    <subcellularLocation>
        <location evidence="1">Cell membrane</location>
    </subcellularLocation>
</comment>
<evidence type="ECO:0000256" key="1">
    <source>
        <dbReference type="ARBA" id="ARBA00004236"/>
    </source>
</evidence>
<dbReference type="InterPro" id="IPR005899">
    <property type="entry name" value="Na_pump_deCOase"/>
</dbReference>